<keyword evidence="2" id="KW-0812">Transmembrane</keyword>
<dbReference type="Proteomes" id="UP000242942">
    <property type="component" value="Unassembled WGS sequence"/>
</dbReference>
<keyword evidence="2" id="KW-0472">Membrane</keyword>
<dbReference type="AlphaFoldDB" id="A0A1D3JDP9"/>
<sequence length="263" mass="31570">MIHLYIFFFFFFLYIHFSWNKLQKHQYYEIFFKIRKEFINHNEANYTNVLSTNDTVLRNVALYLAENYIEAYTRCSDLDNCSDYCKYLNKWLNEKKAIYTSNGTCQLHENLWKRYIEELWKKLESDKKKEWCKRNDHETKLTFPDDKLSNSCKNTESVDFSHTCERENVVNSMEQCPSSTLPLQISTASSTFGYVLFAFLAIGIFLLNCSPLKIWLNTLVGKKKIMRDYMNESENEEIDTNTTRDRNTSENRRMRMVYHSMEN</sequence>
<evidence type="ECO:0000313" key="3">
    <source>
        <dbReference type="EMBL" id="SBT83793.1"/>
    </source>
</evidence>
<dbReference type="EMBL" id="FLRI01000207">
    <property type="protein sequence ID" value="SBT83793.1"/>
    <property type="molecule type" value="Genomic_DNA"/>
</dbReference>
<keyword evidence="4" id="KW-1185">Reference proteome</keyword>
<evidence type="ECO:0000313" key="4">
    <source>
        <dbReference type="Proteomes" id="UP000242942"/>
    </source>
</evidence>
<reference evidence="3 4" key="1">
    <citation type="submission" date="2016-06" db="EMBL/GenBank/DDBJ databases">
        <authorList>
            <consortium name="Pathogen Informatics"/>
        </authorList>
    </citation>
    <scope>NUCLEOTIDE SEQUENCE [LARGE SCALE GENOMIC DNA]</scope>
    <source>
        <strain evidence="3">PocGH01</strain>
    </source>
</reference>
<dbReference type="OrthoDB" id="10385959at2759"/>
<proteinExistence type="predicted"/>
<evidence type="ECO:0000256" key="1">
    <source>
        <dbReference type="SAM" id="MobiDB-lite"/>
    </source>
</evidence>
<dbReference type="VEuPathDB" id="PlasmoDB:PocGH01_00149600"/>
<name>A0A1D3JDP9_PLAOA</name>
<feature type="transmembrane region" description="Helical" evidence="2">
    <location>
        <begin position="192"/>
        <end position="216"/>
    </location>
</feature>
<feature type="compositionally biased region" description="Basic and acidic residues" evidence="1">
    <location>
        <begin position="242"/>
        <end position="253"/>
    </location>
</feature>
<protein>
    <submittedName>
        <fullName evidence="3">PIR protein</fullName>
    </submittedName>
</protein>
<keyword evidence="2" id="KW-1133">Transmembrane helix</keyword>
<organism evidence="3 4">
    <name type="scientific">Plasmodium ovale</name>
    <name type="common">malaria parasite P. ovale</name>
    <dbReference type="NCBI Taxonomy" id="36330"/>
    <lineage>
        <taxon>Eukaryota</taxon>
        <taxon>Sar</taxon>
        <taxon>Alveolata</taxon>
        <taxon>Apicomplexa</taxon>
        <taxon>Aconoidasida</taxon>
        <taxon>Haemosporida</taxon>
        <taxon>Plasmodiidae</taxon>
        <taxon>Plasmodium</taxon>
        <taxon>Plasmodium (Plasmodium)</taxon>
    </lineage>
</organism>
<accession>A0A1D3JDP9</accession>
<evidence type="ECO:0000256" key="2">
    <source>
        <dbReference type="SAM" id="Phobius"/>
    </source>
</evidence>
<gene>
    <name evidence="3" type="primary">PocGH01_00149600</name>
    <name evidence="3" type="ORF">POCGH01_00149600</name>
</gene>
<feature type="region of interest" description="Disordered" evidence="1">
    <location>
        <begin position="235"/>
        <end position="263"/>
    </location>
</feature>
<dbReference type="VEuPathDB" id="PlasmoDB:POWCR01_000103700"/>